<dbReference type="InterPro" id="IPR047057">
    <property type="entry name" value="MerR_fam"/>
</dbReference>
<evidence type="ECO:0000313" key="5">
    <source>
        <dbReference type="EMBL" id="KFI57499.1"/>
    </source>
</evidence>
<keyword evidence="2" id="KW-0175">Coiled coil</keyword>
<name>A0A087AFE9_9BIFI</name>
<keyword evidence="3" id="KW-0812">Transmembrane</keyword>
<gene>
    <name evidence="5" type="ORF">BGLCM_1443</name>
</gene>
<evidence type="ECO:0000313" key="6">
    <source>
        <dbReference type="Proteomes" id="UP000029074"/>
    </source>
</evidence>
<evidence type="ECO:0000259" key="4">
    <source>
        <dbReference type="PROSITE" id="PS50937"/>
    </source>
</evidence>
<dbReference type="CDD" id="cd01106">
    <property type="entry name" value="HTH_TipAL-Mta"/>
    <property type="match status" value="1"/>
</dbReference>
<dbReference type="PANTHER" id="PTHR30204">
    <property type="entry name" value="REDOX-CYCLING DRUG-SENSING TRANSCRIPTIONAL ACTIVATOR SOXR"/>
    <property type="match status" value="1"/>
</dbReference>
<feature type="transmembrane region" description="Helical" evidence="3">
    <location>
        <begin position="173"/>
        <end position="194"/>
    </location>
</feature>
<comment type="caution">
    <text evidence="5">The sequence shown here is derived from an EMBL/GenBank/DDBJ whole genome shotgun (WGS) entry which is preliminary data.</text>
</comment>
<dbReference type="OrthoDB" id="9802039at2"/>
<dbReference type="InterPro" id="IPR009061">
    <property type="entry name" value="DNA-bd_dom_put_sf"/>
</dbReference>
<dbReference type="RefSeq" id="WP_044085258.1">
    <property type="nucleotide sequence ID" value="NZ_ABXB03000006.1"/>
</dbReference>
<dbReference type="PANTHER" id="PTHR30204:SF96">
    <property type="entry name" value="CHROMOSOME-ANCHORING PROTEIN RACA"/>
    <property type="match status" value="1"/>
</dbReference>
<dbReference type="PRINTS" id="PR00040">
    <property type="entry name" value="HTHMERR"/>
</dbReference>
<dbReference type="GO" id="GO:0003677">
    <property type="term" value="F:DNA binding"/>
    <property type="evidence" value="ECO:0007669"/>
    <property type="project" value="UniProtKB-KW"/>
</dbReference>
<dbReference type="EMBL" id="JGYW01000010">
    <property type="protein sequence ID" value="KFI57499.1"/>
    <property type="molecule type" value="Genomic_DNA"/>
</dbReference>
<dbReference type="PROSITE" id="PS50937">
    <property type="entry name" value="HTH_MERR_2"/>
    <property type="match status" value="1"/>
</dbReference>
<accession>A0A087AFE9</accession>
<evidence type="ECO:0000256" key="2">
    <source>
        <dbReference type="SAM" id="Coils"/>
    </source>
</evidence>
<reference evidence="5 6" key="1">
    <citation type="submission" date="2014-03" db="EMBL/GenBank/DDBJ databases">
        <title>Genomics of Bifidobacteria.</title>
        <authorList>
            <person name="Ventura M."/>
            <person name="Milani C."/>
            <person name="Lugli G.A."/>
        </authorList>
    </citation>
    <scope>NUCLEOTIDE SEQUENCE [LARGE SCALE GENOMIC DNA]</scope>
    <source>
        <strain evidence="5 6">LMG 11596</strain>
    </source>
</reference>
<feature type="domain" description="HTH merR-type" evidence="4">
    <location>
        <begin position="9"/>
        <end position="78"/>
    </location>
</feature>
<keyword evidence="1" id="KW-0238">DNA-binding</keyword>
<protein>
    <submittedName>
        <fullName evidence="5">Transcriptional regulator MerR family</fullName>
    </submittedName>
</protein>
<dbReference type="Gene3D" id="1.10.1660.10">
    <property type="match status" value="1"/>
</dbReference>
<evidence type="ECO:0000256" key="3">
    <source>
        <dbReference type="SAM" id="Phobius"/>
    </source>
</evidence>
<dbReference type="Proteomes" id="UP000029074">
    <property type="component" value="Unassembled WGS sequence"/>
</dbReference>
<feature type="transmembrane region" description="Helical" evidence="3">
    <location>
        <begin position="144"/>
        <end position="167"/>
    </location>
</feature>
<keyword evidence="3" id="KW-0472">Membrane</keyword>
<dbReference type="SMART" id="SM00422">
    <property type="entry name" value="HTH_MERR"/>
    <property type="match status" value="1"/>
</dbReference>
<evidence type="ECO:0000256" key="1">
    <source>
        <dbReference type="ARBA" id="ARBA00023125"/>
    </source>
</evidence>
<proteinExistence type="predicted"/>
<dbReference type="InterPro" id="IPR000551">
    <property type="entry name" value="MerR-type_HTH_dom"/>
</dbReference>
<dbReference type="Pfam" id="PF13411">
    <property type="entry name" value="MerR_1"/>
    <property type="match status" value="1"/>
</dbReference>
<sequence length="247" mass="28700">MSTPASAPTYSTGQIAEHCGVSVRTVQYYDRQGLLEPSGDSTSGRRNYTDDDVLKLEYILMLKATGMSLAAIRTIMESPYQMRMLMDVLGDQQQTLQREIEDRERKLAAIRQLHADVQLHGRLTLSTRTDMANTMNNRTSWKRFAIALIIMSVLMEALWICGLICAIQTGRWWVFALCLAIAIVGLSCMTWRYYRHVSYWDPQSQQEFTPKFWPWFFAQHTLHTRKLRVPQTGQKVWCVEHYHTQAW</sequence>
<keyword evidence="6" id="KW-1185">Reference proteome</keyword>
<dbReference type="SUPFAM" id="SSF46955">
    <property type="entry name" value="Putative DNA-binding domain"/>
    <property type="match status" value="1"/>
</dbReference>
<feature type="coiled-coil region" evidence="2">
    <location>
        <begin position="86"/>
        <end position="113"/>
    </location>
</feature>
<dbReference type="GO" id="GO:0003700">
    <property type="term" value="F:DNA-binding transcription factor activity"/>
    <property type="evidence" value="ECO:0007669"/>
    <property type="project" value="InterPro"/>
</dbReference>
<dbReference type="AlphaFoldDB" id="A0A087AFE9"/>
<organism evidence="5 6">
    <name type="scientific">Bifidobacterium gallicum DSM 20093 = LMG 11596</name>
    <dbReference type="NCBI Taxonomy" id="561180"/>
    <lineage>
        <taxon>Bacteria</taxon>
        <taxon>Bacillati</taxon>
        <taxon>Actinomycetota</taxon>
        <taxon>Actinomycetes</taxon>
        <taxon>Bifidobacteriales</taxon>
        <taxon>Bifidobacteriaceae</taxon>
        <taxon>Bifidobacterium</taxon>
    </lineage>
</organism>
<keyword evidence="3" id="KW-1133">Transmembrane helix</keyword>